<keyword evidence="1" id="KW-0812">Transmembrane</keyword>
<comment type="caution">
    <text evidence="2">The sequence shown here is derived from an EMBL/GenBank/DDBJ whole genome shotgun (WGS) entry which is preliminary data.</text>
</comment>
<feature type="transmembrane region" description="Helical" evidence="1">
    <location>
        <begin position="116"/>
        <end position="146"/>
    </location>
</feature>
<feature type="transmembrane region" description="Helical" evidence="1">
    <location>
        <begin position="25"/>
        <end position="45"/>
    </location>
</feature>
<name>A0A2M7XG84_9BACT</name>
<feature type="transmembrane region" description="Helical" evidence="1">
    <location>
        <begin position="264"/>
        <end position="285"/>
    </location>
</feature>
<protein>
    <recommendedName>
        <fullName evidence="4">Glycerophosphoryl diester phosphodiesterase membrane domain-containing protein</fullName>
    </recommendedName>
</protein>
<feature type="transmembrane region" description="Helical" evidence="1">
    <location>
        <begin position="77"/>
        <end position="95"/>
    </location>
</feature>
<keyword evidence="1" id="KW-1133">Transmembrane helix</keyword>
<organism evidence="2 3">
    <name type="scientific">Candidatus Uhrbacteria bacterium CG_4_9_14_3_um_filter_41_35</name>
    <dbReference type="NCBI Taxonomy" id="1975034"/>
    <lineage>
        <taxon>Bacteria</taxon>
        <taxon>Candidatus Uhriibacteriota</taxon>
    </lineage>
</organism>
<feature type="transmembrane region" description="Helical" evidence="1">
    <location>
        <begin position="223"/>
        <end position="244"/>
    </location>
</feature>
<evidence type="ECO:0000313" key="2">
    <source>
        <dbReference type="EMBL" id="PJA46746.1"/>
    </source>
</evidence>
<accession>A0A2M7XG84</accession>
<sequence length="292" mass="32311">MAKLISIGQIIDDTWENYTNNFKTWMAVSSLLFIISAVWILGSILSPGANTNFLIEQGLISPLQTFGLSLSAVASKILFPLVTFWLTIIFIKVIAELNNKKKINLKEILLFGVKKIMPTIAVFFLQTLIAASSLLAIVPGFVLTLINANINGGAVLGYFALFLTFVGEIVALGLLIFLAVTFAFSAYELLIGEKTIIESLKGSYTLVKGRFFEVILRYIAPKILITSVIIFLNLALTFILVLLFGRVLETQYFLQELSSILTNLSFSAVMVLTAPLWVIADYSVYDSLRKTK</sequence>
<gene>
    <name evidence="2" type="ORF">CO173_01485</name>
</gene>
<keyword evidence="1" id="KW-0472">Membrane</keyword>
<dbReference type="EMBL" id="PFWT01000008">
    <property type="protein sequence ID" value="PJA46746.1"/>
    <property type="molecule type" value="Genomic_DNA"/>
</dbReference>
<dbReference type="AlphaFoldDB" id="A0A2M7XG84"/>
<reference evidence="3" key="1">
    <citation type="submission" date="2017-09" db="EMBL/GenBank/DDBJ databases">
        <title>Depth-based differentiation of microbial function through sediment-hosted aquifers and enrichment of novel symbionts in the deep terrestrial subsurface.</title>
        <authorList>
            <person name="Probst A.J."/>
            <person name="Ladd B."/>
            <person name="Jarett J.K."/>
            <person name="Geller-Mcgrath D.E."/>
            <person name="Sieber C.M.K."/>
            <person name="Emerson J.B."/>
            <person name="Anantharaman K."/>
            <person name="Thomas B.C."/>
            <person name="Malmstrom R."/>
            <person name="Stieglmeier M."/>
            <person name="Klingl A."/>
            <person name="Woyke T."/>
            <person name="Ryan C.M."/>
            <person name="Banfield J.F."/>
        </authorList>
    </citation>
    <scope>NUCLEOTIDE SEQUENCE [LARGE SCALE GENOMIC DNA]</scope>
</reference>
<feature type="transmembrane region" description="Helical" evidence="1">
    <location>
        <begin position="158"/>
        <end position="184"/>
    </location>
</feature>
<evidence type="ECO:0008006" key="4">
    <source>
        <dbReference type="Google" id="ProtNLM"/>
    </source>
</evidence>
<proteinExistence type="predicted"/>
<dbReference type="Proteomes" id="UP000231263">
    <property type="component" value="Unassembled WGS sequence"/>
</dbReference>
<evidence type="ECO:0000256" key="1">
    <source>
        <dbReference type="SAM" id="Phobius"/>
    </source>
</evidence>
<evidence type="ECO:0000313" key="3">
    <source>
        <dbReference type="Proteomes" id="UP000231263"/>
    </source>
</evidence>